<accession>A0A974W5Z4</accession>
<dbReference type="Gene3D" id="3.30.1540.10">
    <property type="entry name" value="formyl-coa transferase, domain 3"/>
    <property type="match status" value="1"/>
</dbReference>
<keyword evidence="2" id="KW-1185">Reference proteome</keyword>
<evidence type="ECO:0000313" key="2">
    <source>
        <dbReference type="Proteomes" id="UP000662986"/>
    </source>
</evidence>
<dbReference type="GO" id="GO:0016740">
    <property type="term" value="F:transferase activity"/>
    <property type="evidence" value="ECO:0007669"/>
    <property type="project" value="UniProtKB-KW"/>
</dbReference>
<dbReference type="InterPro" id="IPR044855">
    <property type="entry name" value="CoA-Trfase_III_dom3_sf"/>
</dbReference>
<evidence type="ECO:0000313" key="1">
    <source>
        <dbReference type="EMBL" id="QSE91874.1"/>
    </source>
</evidence>
<keyword evidence="1" id="KW-0808">Transferase</keyword>
<name>A0A974W5Z4_9NOCA</name>
<dbReference type="PANTHER" id="PTHR48228">
    <property type="entry name" value="SUCCINYL-COA--D-CITRAMALATE COA-TRANSFERASE"/>
    <property type="match status" value="1"/>
</dbReference>
<gene>
    <name evidence="1" type="ORF">JWS13_26170</name>
</gene>
<dbReference type="InterPro" id="IPR023606">
    <property type="entry name" value="CoA-Trfase_III_dom_1_sf"/>
</dbReference>
<reference evidence="1 2" key="2">
    <citation type="journal article" date="2022" name="Arch. Microbiol.">
        <title>Rhodococcus pseudokoreensis sp. nov. isolated from the rhizosphere of young M26 apple rootstocks.</title>
        <authorList>
            <person name="Kampfer P."/>
            <person name="Glaeser S.P."/>
            <person name="Blom J."/>
            <person name="Wolf J."/>
            <person name="Benning S."/>
            <person name="Schloter M."/>
            <person name="Neumann-Schaal M."/>
        </authorList>
    </citation>
    <scope>NUCLEOTIDE SEQUENCE [LARGE SCALE GENOMIC DNA]</scope>
    <source>
        <strain evidence="1 2">R79</strain>
    </source>
</reference>
<dbReference type="Pfam" id="PF02515">
    <property type="entry name" value="CoA_transf_3"/>
    <property type="match status" value="1"/>
</dbReference>
<dbReference type="EMBL" id="CP070619">
    <property type="protein sequence ID" value="QSE91874.1"/>
    <property type="molecule type" value="Genomic_DNA"/>
</dbReference>
<dbReference type="InterPro" id="IPR050509">
    <property type="entry name" value="CoA-transferase_III"/>
</dbReference>
<dbReference type="RefSeq" id="WP_206008256.1">
    <property type="nucleotide sequence ID" value="NZ_CP070619.1"/>
</dbReference>
<dbReference type="PANTHER" id="PTHR48228:SF5">
    <property type="entry name" value="ALPHA-METHYLACYL-COA RACEMASE"/>
    <property type="match status" value="1"/>
</dbReference>
<proteinExistence type="predicted"/>
<sequence>MSARRGALSGTRVVVLEGLGPTPFISMLLSDMGADVVRVARPQHRSAREIGQTKGLSPDRDVVNRGTTSVEADLKSPAGIESVLRLIDSANIFMEGYRPGVAERLGLGPDVVLDRNPAIVFARITGYGQTGRLAKAVGHDINYVAQSGVLHTLGHPGERPRPAVNYLGDYAGGGALGAYGIVCALFESARSGEGQVVDVSMVDGAALLTARMQGLRAAGLFSDEPGTNHIDNGAPFYDTYRCADGRYVAVGALEADFYLAFLAGLGEDTTAWPDRDDEANWPTLRALIEERVATRSMAEWTEIFDGTDACVTAVLNFPEAARDAHNAERGVYVDVHGICHPAPSPRLHRTPARRPGLSAREGATVDDVLATWSAPAGLPS</sequence>
<dbReference type="Proteomes" id="UP000662986">
    <property type="component" value="Chromosome"/>
</dbReference>
<organism evidence="1 2">
    <name type="scientific">Rhodococcus pseudokoreensis</name>
    <dbReference type="NCBI Taxonomy" id="2811421"/>
    <lineage>
        <taxon>Bacteria</taxon>
        <taxon>Bacillati</taxon>
        <taxon>Actinomycetota</taxon>
        <taxon>Actinomycetes</taxon>
        <taxon>Mycobacteriales</taxon>
        <taxon>Nocardiaceae</taxon>
        <taxon>Rhodococcus</taxon>
    </lineage>
</organism>
<dbReference type="SUPFAM" id="SSF89796">
    <property type="entry name" value="CoA-transferase family III (CaiB/BaiF)"/>
    <property type="match status" value="1"/>
</dbReference>
<reference evidence="1 2" key="1">
    <citation type="journal article" date="2021" name="Microbiol. Resour. Announc.">
        <title>Complete Genome Sequences of Two Rhodococcus sp. Strains with Large and Linear Chromosomes, Isolated from Apple Rhizosphere.</title>
        <authorList>
            <person name="Benning S."/>
            <person name="Brugnone N."/>
            <person name="Siani R."/>
            <person name="Kublik S."/>
            <person name="Schloter M."/>
            <person name="Rad V."/>
        </authorList>
    </citation>
    <scope>NUCLEOTIDE SEQUENCE [LARGE SCALE GENOMIC DNA]</scope>
    <source>
        <strain evidence="1 2">R79</strain>
    </source>
</reference>
<dbReference type="Gene3D" id="3.40.50.10540">
    <property type="entry name" value="Crotonobetainyl-coa:carnitine coa-transferase, domain 1"/>
    <property type="match status" value="1"/>
</dbReference>
<dbReference type="InterPro" id="IPR003673">
    <property type="entry name" value="CoA-Trfase_fam_III"/>
</dbReference>
<protein>
    <submittedName>
        <fullName evidence="1">CoA transferase</fullName>
    </submittedName>
</protein>